<organism evidence="1 2">
    <name type="scientific">Colletotrichum melonis</name>
    <dbReference type="NCBI Taxonomy" id="1209925"/>
    <lineage>
        <taxon>Eukaryota</taxon>
        <taxon>Fungi</taxon>
        <taxon>Dikarya</taxon>
        <taxon>Ascomycota</taxon>
        <taxon>Pezizomycotina</taxon>
        <taxon>Sordariomycetes</taxon>
        <taxon>Hypocreomycetidae</taxon>
        <taxon>Glomerellales</taxon>
        <taxon>Glomerellaceae</taxon>
        <taxon>Colletotrichum</taxon>
        <taxon>Colletotrichum acutatum species complex</taxon>
    </lineage>
</organism>
<proteinExistence type="predicted"/>
<name>A0AAI9U862_9PEZI</name>
<comment type="caution">
    <text evidence="1">The sequence shown here is derived from an EMBL/GenBank/DDBJ whole genome shotgun (WGS) entry which is preliminary data.</text>
</comment>
<keyword evidence="2" id="KW-1185">Reference proteome</keyword>
<dbReference type="EMBL" id="MLGG01000035">
    <property type="protein sequence ID" value="KAK1453558.1"/>
    <property type="molecule type" value="Genomic_DNA"/>
</dbReference>
<evidence type="ECO:0000313" key="1">
    <source>
        <dbReference type="EMBL" id="KAK1453558.1"/>
    </source>
</evidence>
<dbReference type="AlphaFoldDB" id="A0AAI9U862"/>
<dbReference type="Proteomes" id="UP001239795">
    <property type="component" value="Unassembled WGS sequence"/>
</dbReference>
<evidence type="ECO:0000313" key="2">
    <source>
        <dbReference type="Proteomes" id="UP001239795"/>
    </source>
</evidence>
<accession>A0AAI9U862</accession>
<reference evidence="1 2" key="1">
    <citation type="submission" date="2016-10" db="EMBL/GenBank/DDBJ databases">
        <title>The genome sequence of Colletotrichum fioriniae PJ7.</title>
        <authorList>
            <person name="Baroncelli R."/>
        </authorList>
    </citation>
    <scope>NUCLEOTIDE SEQUENCE [LARGE SCALE GENOMIC DNA]</scope>
    <source>
        <strain evidence="1">Col 31</strain>
    </source>
</reference>
<gene>
    <name evidence="1" type="ORF">CMEL01_05217</name>
</gene>
<sequence>MWKLRGGFHTEQKNPRGYKYSARGIRVLKVVDRTLGNLYTGSLSVRLLLYLVRSPGIEPRDYRMDGPDFAKEIKSLPIRHGLVHGEVAEEAVVAIGVEDETEDICKRGPHS</sequence>
<protein>
    <submittedName>
        <fullName evidence="1">Uncharacterized protein</fullName>
    </submittedName>
</protein>